<gene>
    <name evidence="2" type="ORF">PIB30_046779</name>
</gene>
<evidence type="ECO:0000313" key="2">
    <source>
        <dbReference type="EMBL" id="MED6196370.1"/>
    </source>
</evidence>
<accession>A0ABU6XHU6</accession>
<evidence type="ECO:0000256" key="1">
    <source>
        <dbReference type="SAM" id="MobiDB-lite"/>
    </source>
</evidence>
<name>A0ABU6XHU6_9FABA</name>
<evidence type="ECO:0000313" key="3">
    <source>
        <dbReference type="Proteomes" id="UP001341840"/>
    </source>
</evidence>
<feature type="region of interest" description="Disordered" evidence="1">
    <location>
        <begin position="25"/>
        <end position="94"/>
    </location>
</feature>
<sequence length="94" mass="10344">MDLAHGLKVLKYDRDVITMYEAAENNGGRKKVHASRTPTPKRARGPKRSILVGEGSNHEEDGQEDVCAQPAAKTTGEVNQEPPIYPRSDPNLFS</sequence>
<protein>
    <submittedName>
        <fullName evidence="2">Uncharacterized protein</fullName>
    </submittedName>
</protein>
<comment type="caution">
    <text evidence="2">The sequence shown here is derived from an EMBL/GenBank/DDBJ whole genome shotgun (WGS) entry which is preliminary data.</text>
</comment>
<reference evidence="2 3" key="1">
    <citation type="journal article" date="2023" name="Plants (Basel)">
        <title>Bridging the Gap: Combining Genomics and Transcriptomics Approaches to Understand Stylosanthes scabra, an Orphan Legume from the Brazilian Caatinga.</title>
        <authorList>
            <person name="Ferreira-Neto J.R.C."/>
            <person name="da Silva M.D."/>
            <person name="Binneck E."/>
            <person name="de Melo N.F."/>
            <person name="da Silva R.H."/>
            <person name="de Melo A.L.T.M."/>
            <person name="Pandolfi V."/>
            <person name="Bustamante F.O."/>
            <person name="Brasileiro-Vidal A.C."/>
            <person name="Benko-Iseppon A.M."/>
        </authorList>
    </citation>
    <scope>NUCLEOTIDE SEQUENCE [LARGE SCALE GENOMIC DNA]</scope>
    <source>
        <tissue evidence="2">Leaves</tissue>
    </source>
</reference>
<keyword evidence="3" id="KW-1185">Reference proteome</keyword>
<feature type="compositionally biased region" description="Basic residues" evidence="1">
    <location>
        <begin position="28"/>
        <end position="47"/>
    </location>
</feature>
<dbReference type="Proteomes" id="UP001341840">
    <property type="component" value="Unassembled WGS sequence"/>
</dbReference>
<dbReference type="EMBL" id="JASCZI010211743">
    <property type="protein sequence ID" value="MED6196370.1"/>
    <property type="molecule type" value="Genomic_DNA"/>
</dbReference>
<organism evidence="2 3">
    <name type="scientific">Stylosanthes scabra</name>
    <dbReference type="NCBI Taxonomy" id="79078"/>
    <lineage>
        <taxon>Eukaryota</taxon>
        <taxon>Viridiplantae</taxon>
        <taxon>Streptophyta</taxon>
        <taxon>Embryophyta</taxon>
        <taxon>Tracheophyta</taxon>
        <taxon>Spermatophyta</taxon>
        <taxon>Magnoliopsida</taxon>
        <taxon>eudicotyledons</taxon>
        <taxon>Gunneridae</taxon>
        <taxon>Pentapetalae</taxon>
        <taxon>rosids</taxon>
        <taxon>fabids</taxon>
        <taxon>Fabales</taxon>
        <taxon>Fabaceae</taxon>
        <taxon>Papilionoideae</taxon>
        <taxon>50 kb inversion clade</taxon>
        <taxon>dalbergioids sensu lato</taxon>
        <taxon>Dalbergieae</taxon>
        <taxon>Pterocarpus clade</taxon>
        <taxon>Stylosanthes</taxon>
    </lineage>
</organism>
<proteinExistence type="predicted"/>